<name>A0A6G8IDC2_9BURK</name>
<keyword evidence="1" id="KW-0732">Signal</keyword>
<accession>A0A6G8IDC2</accession>
<dbReference type="SUPFAM" id="SSF56954">
    <property type="entry name" value="Outer membrane efflux proteins (OEP)"/>
    <property type="match status" value="1"/>
</dbReference>
<evidence type="ECO:0000313" key="3">
    <source>
        <dbReference type="Proteomes" id="UP000503162"/>
    </source>
</evidence>
<evidence type="ECO:0008006" key="4">
    <source>
        <dbReference type="Google" id="ProtNLM"/>
    </source>
</evidence>
<evidence type="ECO:0000256" key="1">
    <source>
        <dbReference type="SAM" id="SignalP"/>
    </source>
</evidence>
<dbReference type="KEGG" id="hcz:G9Q37_02595"/>
<evidence type="ECO:0000313" key="2">
    <source>
        <dbReference type="EMBL" id="QIM51101.1"/>
    </source>
</evidence>
<feature type="chain" id="PRO_5026273003" description="TolC family protein" evidence="1">
    <location>
        <begin position="23"/>
        <end position="452"/>
    </location>
</feature>
<dbReference type="Gene3D" id="1.20.1600.10">
    <property type="entry name" value="Outer membrane efflux proteins (OEP)"/>
    <property type="match status" value="1"/>
</dbReference>
<feature type="signal peptide" evidence="1">
    <location>
        <begin position="1"/>
        <end position="22"/>
    </location>
</feature>
<organism evidence="2 3">
    <name type="scientific">Hydrogenophaga crocea</name>
    <dbReference type="NCBI Taxonomy" id="2716225"/>
    <lineage>
        <taxon>Bacteria</taxon>
        <taxon>Pseudomonadati</taxon>
        <taxon>Pseudomonadota</taxon>
        <taxon>Betaproteobacteria</taxon>
        <taxon>Burkholderiales</taxon>
        <taxon>Comamonadaceae</taxon>
        <taxon>Hydrogenophaga</taxon>
    </lineage>
</organism>
<sequence length="452" mass="48702">MNTRFRSAPLWCALTLALPAWAGPPDDALRAADPDTPVATSTLALPPAQRLDTPDGPADLAAARALWREANQRVAEFPRGHIDLLRWEAAQADTRPAPARAATATPLGVGEVLRASLRLRPGLFTHAGMNPLEQARVRIAYAEHVREVQHAWITAVAARERARLRAAVLDASRQGSELGRRMVRVGNWPAARLMQEQAIEAAAWQASADAELAARDAIERLAGLMGLWQADAVSALADRLPPGLPALPERADAGLPADGGVEAAVLRADPLLALEREPARRAFAALPDGRWRAWDSARDAALQALPEPGQGPAMPPHIDQLGLLRDARLQEAEEQRARLLARASERRAMARSAWARLQASHAFAQHAERHIAGLADAQQQEGQLRYNGMFDSTWQLLASARQRLDALDSAQQARAAWWRAQASWQALLAGAPYQPDTAAPAAAAAQPDAGGH</sequence>
<dbReference type="EMBL" id="CP049989">
    <property type="protein sequence ID" value="QIM51101.1"/>
    <property type="molecule type" value="Genomic_DNA"/>
</dbReference>
<reference evidence="2 3" key="1">
    <citation type="submission" date="2020-03" db="EMBL/GenBank/DDBJ databases">
        <title>Hydrogenophaga sp. nov. isolated from cyanobacterial mat.</title>
        <authorList>
            <person name="Thorat V."/>
            <person name="Kirdat K."/>
            <person name="Tiwarekar B."/>
            <person name="Costa E.D."/>
            <person name="Yadav A."/>
        </authorList>
    </citation>
    <scope>NUCLEOTIDE SEQUENCE [LARGE SCALE GENOMIC DNA]</scope>
    <source>
        <strain evidence="2 3">BA0156</strain>
    </source>
</reference>
<protein>
    <recommendedName>
        <fullName evidence="4">TolC family protein</fullName>
    </recommendedName>
</protein>
<dbReference type="RefSeq" id="WP_166224149.1">
    <property type="nucleotide sequence ID" value="NZ_CP049989.1"/>
</dbReference>
<keyword evidence="3" id="KW-1185">Reference proteome</keyword>
<dbReference type="AlphaFoldDB" id="A0A6G8IDC2"/>
<proteinExistence type="predicted"/>
<dbReference type="Proteomes" id="UP000503162">
    <property type="component" value="Chromosome"/>
</dbReference>
<gene>
    <name evidence="2" type="ORF">G9Q37_02595</name>
</gene>